<dbReference type="InterPro" id="IPR014043">
    <property type="entry name" value="Acyl_transferase_dom"/>
</dbReference>
<reference evidence="8" key="1">
    <citation type="submission" date="2019-02" db="EMBL/GenBank/DDBJ databases">
        <authorList>
            <person name="Gruber-Vodicka R. H."/>
            <person name="Seah K. B. B."/>
        </authorList>
    </citation>
    <scope>NUCLEOTIDE SEQUENCE</scope>
    <source>
        <strain evidence="8">BECK_SA2B12</strain>
        <strain evidence="6">BECK_SA2B15</strain>
        <strain evidence="7">BECK_SA2B20</strain>
    </source>
</reference>
<dbReference type="EMBL" id="CAADFJ010000082">
    <property type="protein sequence ID" value="VFK02110.1"/>
    <property type="molecule type" value="Genomic_DNA"/>
</dbReference>
<feature type="domain" description="Malonyl-CoA:ACP transacylase (MAT)" evidence="5">
    <location>
        <begin position="24"/>
        <end position="285"/>
    </location>
</feature>
<evidence type="ECO:0000256" key="4">
    <source>
        <dbReference type="ARBA" id="ARBA00048462"/>
    </source>
</evidence>
<dbReference type="SUPFAM" id="SSF52151">
    <property type="entry name" value="FabD/lysophospholipase-like"/>
    <property type="match status" value="1"/>
</dbReference>
<keyword evidence="2 8" id="KW-0808">Transferase</keyword>
<protein>
    <recommendedName>
        <fullName evidence="1">[acyl-carrier-protein] S-malonyltransferase</fullName>
        <ecNumber evidence="1">2.3.1.39</ecNumber>
    </recommendedName>
</protein>
<dbReference type="Pfam" id="PF00698">
    <property type="entry name" value="Acyl_transf_1"/>
    <property type="match status" value="1"/>
</dbReference>
<dbReference type="EMBL" id="CAADFG010000083">
    <property type="protein sequence ID" value="VFJ95157.1"/>
    <property type="molecule type" value="Genomic_DNA"/>
</dbReference>
<evidence type="ECO:0000256" key="2">
    <source>
        <dbReference type="ARBA" id="ARBA00022679"/>
    </source>
</evidence>
<dbReference type="GO" id="GO:0004314">
    <property type="term" value="F:[acyl-carrier-protein] S-malonyltransferase activity"/>
    <property type="evidence" value="ECO:0007669"/>
    <property type="project" value="UniProtKB-EC"/>
</dbReference>
<dbReference type="Gene3D" id="3.40.366.10">
    <property type="entry name" value="Malonyl-Coenzyme A Acyl Carrier Protein, domain 2"/>
    <property type="match status" value="1"/>
</dbReference>
<dbReference type="PANTHER" id="PTHR42681">
    <property type="entry name" value="MALONYL-COA-ACYL CARRIER PROTEIN TRANSACYLASE, MITOCHONDRIAL"/>
    <property type="match status" value="1"/>
</dbReference>
<gene>
    <name evidence="6" type="ORF">BECKH772A_GA0070896_100831</name>
    <name evidence="7" type="ORF">BECKH772B_GA0070898_100861</name>
    <name evidence="8" type="ORF">BECKH772C_GA0070978_100821</name>
</gene>
<evidence type="ECO:0000259" key="5">
    <source>
        <dbReference type="SMART" id="SM00827"/>
    </source>
</evidence>
<evidence type="ECO:0000313" key="8">
    <source>
        <dbReference type="EMBL" id="VFK02110.1"/>
    </source>
</evidence>
<organism evidence="8">
    <name type="scientific">Candidatus Kentrum eta</name>
    <dbReference type="NCBI Taxonomy" id="2126337"/>
    <lineage>
        <taxon>Bacteria</taxon>
        <taxon>Pseudomonadati</taxon>
        <taxon>Pseudomonadota</taxon>
        <taxon>Gammaproteobacteria</taxon>
        <taxon>Candidatus Kentrum</taxon>
    </lineage>
</organism>
<dbReference type="EMBL" id="CAADFI010000086">
    <property type="protein sequence ID" value="VFJ96013.1"/>
    <property type="molecule type" value="Genomic_DNA"/>
</dbReference>
<dbReference type="InterPro" id="IPR001227">
    <property type="entry name" value="Ac_transferase_dom_sf"/>
</dbReference>
<dbReference type="InterPro" id="IPR016035">
    <property type="entry name" value="Acyl_Trfase/lysoPLipase"/>
</dbReference>
<dbReference type="InterPro" id="IPR050858">
    <property type="entry name" value="Mal-CoA-ACP_Trans/PKS_FabD"/>
</dbReference>
<evidence type="ECO:0000313" key="6">
    <source>
        <dbReference type="EMBL" id="VFJ95157.1"/>
    </source>
</evidence>
<evidence type="ECO:0000256" key="1">
    <source>
        <dbReference type="ARBA" id="ARBA00013258"/>
    </source>
</evidence>
<comment type="catalytic activity">
    <reaction evidence="4">
        <text>holo-[ACP] + malonyl-CoA = malonyl-[ACP] + CoA</text>
        <dbReference type="Rhea" id="RHEA:41792"/>
        <dbReference type="Rhea" id="RHEA-COMP:9623"/>
        <dbReference type="Rhea" id="RHEA-COMP:9685"/>
        <dbReference type="ChEBI" id="CHEBI:57287"/>
        <dbReference type="ChEBI" id="CHEBI:57384"/>
        <dbReference type="ChEBI" id="CHEBI:64479"/>
        <dbReference type="ChEBI" id="CHEBI:78449"/>
        <dbReference type="EC" id="2.3.1.39"/>
    </reaction>
</comment>
<dbReference type="AlphaFoldDB" id="A0A450VBF5"/>
<name>A0A450VBF5_9GAMM</name>
<dbReference type="GO" id="GO:0006633">
    <property type="term" value="P:fatty acid biosynthetic process"/>
    <property type="evidence" value="ECO:0007669"/>
    <property type="project" value="TreeGrafter"/>
</dbReference>
<evidence type="ECO:0000256" key="3">
    <source>
        <dbReference type="ARBA" id="ARBA00023315"/>
    </source>
</evidence>
<keyword evidence="3" id="KW-0012">Acyltransferase</keyword>
<sequence>MDRVIKVGTFVGQGTLGKESEFKAKHPSVAALFQALKISKPTIALPQISAYRASTLLTAHLGVEFDVVLGHSVGEYSALTAAGIIPSSDIGSKTISMRQDLMDTVSVGKRPAAMVTPLKDTTGNPQDFIAMVEGFVDEHEGISIGLYNSPTWLVVVGSDEALDNAFKQEKLPFRARRLPLKGPFHSEEHYKGVAEGKFREALKTDMMDWNPITEQTPAIYSNVTGRKCSDQEDLFANLVLQIYRPVLFFQAIERIYWSARDIGMEIDFFDIGPGDRFLSSLIRQTLCDREGYRVIPINTEEQATAYRTDAEKYVASLG</sequence>
<accession>A0A450VBF5</accession>
<dbReference type="EC" id="2.3.1.39" evidence="1"/>
<proteinExistence type="predicted"/>
<dbReference type="PANTHER" id="PTHR42681:SF1">
    <property type="entry name" value="MALONYL-COA-ACYL CARRIER PROTEIN TRANSACYLASE, MITOCHONDRIAL"/>
    <property type="match status" value="1"/>
</dbReference>
<dbReference type="SMART" id="SM00827">
    <property type="entry name" value="PKS_AT"/>
    <property type="match status" value="1"/>
</dbReference>
<dbReference type="GO" id="GO:0005829">
    <property type="term" value="C:cytosol"/>
    <property type="evidence" value="ECO:0007669"/>
    <property type="project" value="TreeGrafter"/>
</dbReference>
<evidence type="ECO:0000313" key="7">
    <source>
        <dbReference type="EMBL" id="VFJ96013.1"/>
    </source>
</evidence>